<comment type="caution">
    <text evidence="1">The sequence shown here is derived from an EMBL/GenBank/DDBJ whole genome shotgun (WGS) entry which is preliminary data.</text>
</comment>
<proteinExistence type="predicted"/>
<dbReference type="AlphaFoldDB" id="A0A9X2S362"/>
<dbReference type="RefSeq" id="WP_257560368.1">
    <property type="nucleotide sequence ID" value="NZ_JANKBY010000075.1"/>
</dbReference>
<accession>A0A9X2S362</accession>
<sequence length="77" mass="8872">MKKFKIEVCEKIELNHTYVVELPDDIDDENVWNKIDKSIFGKDDVYYILDDFGGNIIEFIEGGSGDVQLEVTDVEEV</sequence>
<dbReference type="EMBL" id="JANKBY010000075">
    <property type="protein sequence ID" value="MCR1822737.1"/>
    <property type="molecule type" value="Genomic_DNA"/>
</dbReference>
<evidence type="ECO:0000313" key="1">
    <source>
        <dbReference type="EMBL" id="MCR1822737.1"/>
    </source>
</evidence>
<dbReference type="Proteomes" id="UP001140817">
    <property type="component" value="Unassembled WGS sequence"/>
</dbReference>
<keyword evidence="2" id="KW-1185">Reference proteome</keyword>
<reference evidence="1" key="1">
    <citation type="submission" date="2022-07" db="EMBL/GenBank/DDBJ databases">
        <title>Enhanced cultured diversity of the mouse gut microbiota enables custom-made synthetic communities.</title>
        <authorList>
            <person name="Afrizal A."/>
        </authorList>
    </citation>
    <scope>NUCLEOTIDE SEQUENCE</scope>
    <source>
        <strain evidence="1">DSM 29186</strain>
    </source>
</reference>
<name>A0A9X2S362_9FIRM</name>
<protein>
    <submittedName>
        <fullName evidence="1">Uncharacterized protein</fullName>
    </submittedName>
</protein>
<evidence type="ECO:0000313" key="2">
    <source>
        <dbReference type="Proteomes" id="UP001140817"/>
    </source>
</evidence>
<organism evidence="1 2">
    <name type="scientific">Terrisporobacter muris</name>
    <dbReference type="NCBI Taxonomy" id="2963284"/>
    <lineage>
        <taxon>Bacteria</taxon>
        <taxon>Bacillati</taxon>
        <taxon>Bacillota</taxon>
        <taxon>Clostridia</taxon>
        <taxon>Peptostreptococcales</taxon>
        <taxon>Peptostreptococcaceae</taxon>
        <taxon>Terrisporobacter</taxon>
    </lineage>
</organism>
<gene>
    <name evidence="1" type="ORF">NSA58_08055</name>
</gene>